<dbReference type="GO" id="GO:0008955">
    <property type="term" value="F:peptidoglycan glycosyltransferase activity"/>
    <property type="evidence" value="ECO:0007669"/>
    <property type="project" value="TreeGrafter"/>
</dbReference>
<evidence type="ECO:0000256" key="2">
    <source>
        <dbReference type="ARBA" id="ARBA00022679"/>
    </source>
</evidence>
<dbReference type="GO" id="GO:0030288">
    <property type="term" value="C:outer membrane-bounded periplasmic space"/>
    <property type="evidence" value="ECO:0007669"/>
    <property type="project" value="TreeGrafter"/>
</dbReference>
<dbReference type="Proteomes" id="UP000186469">
    <property type="component" value="Unassembled WGS sequence"/>
</dbReference>
<evidence type="ECO:0000256" key="3">
    <source>
        <dbReference type="SAM" id="Phobius"/>
    </source>
</evidence>
<dbReference type="Pfam" id="PF00912">
    <property type="entry name" value="Transgly"/>
    <property type="match status" value="1"/>
</dbReference>
<organism evidence="5 6">
    <name type="scientific">Desulfovibrio litoralis DSM 11393</name>
    <dbReference type="NCBI Taxonomy" id="1121455"/>
    <lineage>
        <taxon>Bacteria</taxon>
        <taxon>Pseudomonadati</taxon>
        <taxon>Thermodesulfobacteriota</taxon>
        <taxon>Desulfovibrionia</taxon>
        <taxon>Desulfovibrionales</taxon>
        <taxon>Desulfovibrionaceae</taxon>
        <taxon>Desulfovibrio</taxon>
    </lineage>
</organism>
<dbReference type="InterPro" id="IPR001264">
    <property type="entry name" value="Glyco_trans_51"/>
</dbReference>
<keyword evidence="2" id="KW-0808">Transferase</keyword>
<evidence type="ECO:0000313" key="6">
    <source>
        <dbReference type="Proteomes" id="UP000186469"/>
    </source>
</evidence>
<reference evidence="5 6" key="1">
    <citation type="submission" date="2016-12" db="EMBL/GenBank/DDBJ databases">
        <authorList>
            <person name="Song W.-J."/>
            <person name="Kurnit D.M."/>
        </authorList>
    </citation>
    <scope>NUCLEOTIDE SEQUENCE [LARGE SCALE GENOMIC DNA]</scope>
    <source>
        <strain evidence="5 6">DSM 11393</strain>
    </source>
</reference>
<dbReference type="AlphaFoldDB" id="A0A1M7THT0"/>
<dbReference type="PANTHER" id="PTHR32282:SF33">
    <property type="entry name" value="PEPTIDOGLYCAN GLYCOSYLTRANSFERASE"/>
    <property type="match status" value="1"/>
</dbReference>
<dbReference type="STRING" id="1121455.SAMN02745728_02029"/>
<dbReference type="InterPro" id="IPR036950">
    <property type="entry name" value="PBP_transglycosylase"/>
</dbReference>
<feature type="transmembrane region" description="Helical" evidence="3">
    <location>
        <begin position="12"/>
        <end position="41"/>
    </location>
</feature>
<dbReference type="EMBL" id="FRDI01000012">
    <property type="protein sequence ID" value="SHN70329.1"/>
    <property type="molecule type" value="Genomic_DNA"/>
</dbReference>
<dbReference type="Gene3D" id="1.10.3810.10">
    <property type="entry name" value="Biosynthetic peptidoglycan transglycosylase-like"/>
    <property type="match status" value="1"/>
</dbReference>
<keyword evidence="3" id="KW-0812">Transmembrane</keyword>
<protein>
    <submittedName>
        <fullName evidence="5">Transglycosylase</fullName>
    </submittedName>
</protein>
<gene>
    <name evidence="5" type="ORF">SAMN02745728_02029</name>
</gene>
<keyword evidence="3" id="KW-1133">Transmembrane helix</keyword>
<feature type="domain" description="Glycosyl transferase family 51" evidence="4">
    <location>
        <begin position="110"/>
        <end position="201"/>
    </location>
</feature>
<dbReference type="PANTHER" id="PTHR32282">
    <property type="entry name" value="BINDING PROTEIN TRANSPEPTIDASE, PUTATIVE-RELATED"/>
    <property type="match status" value="1"/>
</dbReference>
<dbReference type="InterPro" id="IPR023346">
    <property type="entry name" value="Lysozyme-like_dom_sf"/>
</dbReference>
<evidence type="ECO:0000259" key="4">
    <source>
        <dbReference type="Pfam" id="PF00912"/>
    </source>
</evidence>
<evidence type="ECO:0000256" key="1">
    <source>
        <dbReference type="ARBA" id="ARBA00004752"/>
    </source>
</evidence>
<dbReference type="InterPro" id="IPR050396">
    <property type="entry name" value="Glycosyltr_51/Transpeptidase"/>
</dbReference>
<proteinExistence type="predicted"/>
<accession>A0A1M7THT0</accession>
<evidence type="ECO:0000313" key="5">
    <source>
        <dbReference type="EMBL" id="SHN70329.1"/>
    </source>
</evidence>
<name>A0A1M7THT0_9BACT</name>
<sequence>MSKPKKWYKTFFNAICYIFISLVSASISIATFSFLALFIWFQSYLGEFRNFTIKKDFTIKEVHYYPISLEQAPNHLKNAFLASNAIYNFDPLLKYVANKLLRRDPKPIRDRMFKEAFLTLGLKLFMPKDDLFAFYLDCIYLGNNSFGVEAGARIYFAKHVEELTLAEAAALAVLSVGPAEFNPFKNPEILKQKQPYVLKQMLVLSWISEAEYNQAVSQPLVYKSMLNRNK</sequence>
<keyword evidence="6" id="KW-1185">Reference proteome</keyword>
<comment type="pathway">
    <text evidence="1">Cell wall biogenesis; peptidoglycan biosynthesis.</text>
</comment>
<dbReference type="GO" id="GO:0009252">
    <property type="term" value="P:peptidoglycan biosynthetic process"/>
    <property type="evidence" value="ECO:0007669"/>
    <property type="project" value="TreeGrafter"/>
</dbReference>
<dbReference type="SUPFAM" id="SSF53955">
    <property type="entry name" value="Lysozyme-like"/>
    <property type="match status" value="1"/>
</dbReference>
<keyword evidence="3" id="KW-0472">Membrane</keyword>
<dbReference type="OrthoDB" id="9766909at2"/>